<evidence type="ECO:0000256" key="4">
    <source>
        <dbReference type="ARBA" id="ARBA00023242"/>
    </source>
</evidence>
<dbReference type="Pfam" id="PF01101">
    <property type="entry name" value="HMG14_17"/>
    <property type="match status" value="1"/>
</dbReference>
<dbReference type="GO" id="GO:0005634">
    <property type="term" value="C:nucleus"/>
    <property type="evidence" value="ECO:0007669"/>
    <property type="project" value="UniProtKB-SubCell"/>
</dbReference>
<dbReference type="InterPro" id="IPR000079">
    <property type="entry name" value="HMGN_fam"/>
</dbReference>
<comment type="subcellular location">
    <subcellularLocation>
        <location evidence="1">Nucleus</location>
    </subcellularLocation>
</comment>
<evidence type="ECO:0000256" key="3">
    <source>
        <dbReference type="ARBA" id="ARBA00023125"/>
    </source>
</evidence>
<sequence length="69" mass="7266">IPKGKVSSTQGGSKGGVQKEICELSATNAPATVETKPKKVAGKDKPSDKTKCKQKGERRAKGRQSEVVN</sequence>
<feature type="compositionally biased region" description="Basic and acidic residues" evidence="5">
    <location>
        <begin position="35"/>
        <end position="59"/>
    </location>
</feature>
<dbReference type="Ensembl" id="ENSCAFT00020029413.1">
    <property type="protein sequence ID" value="ENSCAFP00020025466.1"/>
    <property type="gene ID" value="ENSCAFG00020020067.1"/>
</dbReference>
<dbReference type="GeneTree" id="ENSGT00950000185399"/>
<keyword evidence="7" id="KW-1185">Reference proteome</keyword>
<evidence type="ECO:0000256" key="1">
    <source>
        <dbReference type="ARBA" id="ARBA00004123"/>
    </source>
</evidence>
<accession>A0A8C0L342</accession>
<dbReference type="Proteomes" id="UP000694391">
    <property type="component" value="Unplaced"/>
</dbReference>
<protein>
    <submittedName>
        <fullName evidence="6">Uncharacterized protein</fullName>
    </submittedName>
</protein>
<evidence type="ECO:0000313" key="7">
    <source>
        <dbReference type="Proteomes" id="UP000694391"/>
    </source>
</evidence>
<evidence type="ECO:0000256" key="5">
    <source>
        <dbReference type="SAM" id="MobiDB-lite"/>
    </source>
</evidence>
<reference evidence="6" key="2">
    <citation type="submission" date="2025-09" db="UniProtKB">
        <authorList>
            <consortium name="Ensembl"/>
        </authorList>
    </citation>
    <scope>IDENTIFICATION</scope>
</reference>
<reference evidence="6" key="1">
    <citation type="submission" date="2025-08" db="UniProtKB">
        <authorList>
            <consortium name="Ensembl"/>
        </authorList>
    </citation>
    <scope>IDENTIFICATION</scope>
</reference>
<comment type="similarity">
    <text evidence="2">Belongs to the HMGN family.</text>
</comment>
<feature type="region of interest" description="Disordered" evidence="5">
    <location>
        <begin position="1"/>
        <end position="69"/>
    </location>
</feature>
<evidence type="ECO:0000313" key="6">
    <source>
        <dbReference type="Ensembl" id="ENSCAFP00020025466.1"/>
    </source>
</evidence>
<dbReference type="AlphaFoldDB" id="A0A8C0L342"/>
<dbReference type="GO" id="GO:0031492">
    <property type="term" value="F:nucleosomal DNA binding"/>
    <property type="evidence" value="ECO:0007669"/>
    <property type="project" value="InterPro"/>
</dbReference>
<keyword evidence="3" id="KW-0238">DNA-binding</keyword>
<proteinExistence type="inferred from homology"/>
<evidence type="ECO:0000256" key="2">
    <source>
        <dbReference type="ARBA" id="ARBA00007696"/>
    </source>
</evidence>
<organism evidence="6 7">
    <name type="scientific">Canis lupus dingo</name>
    <name type="common">dingo</name>
    <dbReference type="NCBI Taxonomy" id="286419"/>
    <lineage>
        <taxon>Eukaryota</taxon>
        <taxon>Metazoa</taxon>
        <taxon>Chordata</taxon>
        <taxon>Craniata</taxon>
        <taxon>Vertebrata</taxon>
        <taxon>Euteleostomi</taxon>
        <taxon>Mammalia</taxon>
        <taxon>Eutheria</taxon>
        <taxon>Laurasiatheria</taxon>
        <taxon>Carnivora</taxon>
        <taxon>Caniformia</taxon>
        <taxon>Canidae</taxon>
        <taxon>Canis</taxon>
    </lineage>
</organism>
<feature type="compositionally biased region" description="Polar residues" evidence="5">
    <location>
        <begin position="1"/>
        <end position="11"/>
    </location>
</feature>
<dbReference type="GO" id="GO:0000785">
    <property type="term" value="C:chromatin"/>
    <property type="evidence" value="ECO:0007669"/>
    <property type="project" value="InterPro"/>
</dbReference>
<name>A0A8C0L342_CANLU</name>
<keyword evidence="4" id="KW-0539">Nucleus</keyword>